<gene>
    <name evidence="2" type="ORF">EDD54_4334</name>
</gene>
<proteinExistence type="predicted"/>
<accession>A0A4R6R6N2</accession>
<dbReference type="Gene3D" id="1.10.3680.10">
    <property type="entry name" value="TerB-like"/>
    <property type="match status" value="1"/>
</dbReference>
<dbReference type="Pfam" id="PF05099">
    <property type="entry name" value="TerB"/>
    <property type="match status" value="1"/>
</dbReference>
<evidence type="ECO:0000259" key="1">
    <source>
        <dbReference type="Pfam" id="PF05099"/>
    </source>
</evidence>
<evidence type="ECO:0000313" key="3">
    <source>
        <dbReference type="Proteomes" id="UP000294547"/>
    </source>
</evidence>
<protein>
    <submittedName>
        <fullName evidence="2">Putative tellurite resistance protein B-like protein</fullName>
    </submittedName>
</protein>
<dbReference type="CDD" id="cd07313">
    <property type="entry name" value="terB_like_2"/>
    <property type="match status" value="1"/>
</dbReference>
<comment type="caution">
    <text evidence="2">The sequence shown here is derived from an EMBL/GenBank/DDBJ whole genome shotgun (WGS) entry which is preliminary data.</text>
</comment>
<dbReference type="Proteomes" id="UP000294547">
    <property type="component" value="Unassembled WGS sequence"/>
</dbReference>
<sequence>MFDAIRSLLSDLAGRDRPAAAALDERVATAALLVHAIAVDGDVSDKEQAALREALTRAFDLSPGEADDLIERARVRDREAVDLYGFTSVLKRQLDQSGRERVIAMMWEIVFADGEVHEFEDNVVWRVAELLGVSARDRIRLRKRVEAGDRP</sequence>
<dbReference type="AlphaFoldDB" id="A0A4R6R6N2"/>
<evidence type="ECO:0000313" key="2">
    <source>
        <dbReference type="EMBL" id="TDP81464.1"/>
    </source>
</evidence>
<keyword evidence="3" id="KW-1185">Reference proteome</keyword>
<dbReference type="OrthoDB" id="5402150at2"/>
<dbReference type="RefSeq" id="WP_126540645.1">
    <property type="nucleotide sequence ID" value="NZ_BSPM01000002.1"/>
</dbReference>
<dbReference type="SUPFAM" id="SSF158682">
    <property type="entry name" value="TerB-like"/>
    <property type="match status" value="1"/>
</dbReference>
<dbReference type="InterPro" id="IPR029024">
    <property type="entry name" value="TerB-like"/>
</dbReference>
<dbReference type="InterPro" id="IPR007791">
    <property type="entry name" value="DjlA_N"/>
</dbReference>
<dbReference type="EMBL" id="SNXY01000012">
    <property type="protein sequence ID" value="TDP81464.1"/>
    <property type="molecule type" value="Genomic_DNA"/>
</dbReference>
<reference evidence="2 3" key="1">
    <citation type="submission" date="2019-03" db="EMBL/GenBank/DDBJ databases">
        <title>Genomic Encyclopedia of Type Strains, Phase IV (KMG-IV): sequencing the most valuable type-strain genomes for metagenomic binning, comparative biology and taxonomic classification.</title>
        <authorList>
            <person name="Goeker M."/>
        </authorList>
    </citation>
    <scope>NUCLEOTIDE SEQUENCE [LARGE SCALE GENOMIC DNA]</scope>
    <source>
        <strain evidence="2 3">DSM 102969</strain>
    </source>
</reference>
<name>A0A4R6R6N2_9HYPH</name>
<organism evidence="2 3">
    <name type="scientific">Oharaeibacter diazotrophicus</name>
    <dbReference type="NCBI Taxonomy" id="1920512"/>
    <lineage>
        <taxon>Bacteria</taxon>
        <taxon>Pseudomonadati</taxon>
        <taxon>Pseudomonadota</taxon>
        <taxon>Alphaproteobacteria</taxon>
        <taxon>Hyphomicrobiales</taxon>
        <taxon>Pleomorphomonadaceae</taxon>
        <taxon>Oharaeibacter</taxon>
    </lineage>
</organism>
<feature type="domain" description="Co-chaperone DjlA N-terminal" evidence="1">
    <location>
        <begin position="27"/>
        <end position="142"/>
    </location>
</feature>